<dbReference type="KEGG" id="sof:NCTC11214_00375"/>
<feature type="transmembrane region" description="Helical" evidence="1">
    <location>
        <begin position="15"/>
        <end position="41"/>
    </location>
</feature>
<evidence type="ECO:0000313" key="2">
    <source>
        <dbReference type="EMBL" id="VDZ51797.1"/>
    </source>
</evidence>
<protein>
    <submittedName>
        <fullName evidence="2">Uncharacterized protein</fullName>
    </submittedName>
</protein>
<reference evidence="2 3" key="1">
    <citation type="submission" date="2018-12" db="EMBL/GenBank/DDBJ databases">
        <authorList>
            <consortium name="Pathogen Informatics"/>
        </authorList>
    </citation>
    <scope>NUCLEOTIDE SEQUENCE [LARGE SCALE GENOMIC DNA]</scope>
    <source>
        <strain evidence="2 3">NCTC11214</strain>
    </source>
</reference>
<organism evidence="2 3">
    <name type="scientific">Serratia odorifera</name>
    <dbReference type="NCBI Taxonomy" id="618"/>
    <lineage>
        <taxon>Bacteria</taxon>
        <taxon>Pseudomonadati</taxon>
        <taxon>Pseudomonadota</taxon>
        <taxon>Gammaproteobacteria</taxon>
        <taxon>Enterobacterales</taxon>
        <taxon>Yersiniaceae</taxon>
        <taxon>Serratia</taxon>
    </lineage>
</organism>
<evidence type="ECO:0000256" key="1">
    <source>
        <dbReference type="SAM" id="Phobius"/>
    </source>
</evidence>
<dbReference type="Proteomes" id="UP000281391">
    <property type="component" value="Chromosome"/>
</dbReference>
<keyword evidence="1" id="KW-1133">Transmembrane helix</keyword>
<keyword evidence="1" id="KW-0812">Transmembrane</keyword>
<dbReference type="RefSeq" id="WP_004954554.1">
    <property type="nucleotide sequence ID" value="NZ_JAEKCK010000005.1"/>
</dbReference>
<keyword evidence="1" id="KW-0472">Membrane</keyword>
<name>A0A3S4DBY5_SEROD</name>
<accession>A0A3S4DBY5</accession>
<gene>
    <name evidence="2" type="ORF">NCTC11214_00375</name>
</gene>
<sequence length="48" mass="5217">MKHSSVYGKSEPKPVYSWFTASAGARCAAVLLLLVALWLAIDWAVVLP</sequence>
<proteinExistence type="predicted"/>
<dbReference type="AlphaFoldDB" id="A0A3S4DBY5"/>
<dbReference type="EMBL" id="LR134117">
    <property type="protein sequence ID" value="VDZ51797.1"/>
    <property type="molecule type" value="Genomic_DNA"/>
</dbReference>
<evidence type="ECO:0000313" key="3">
    <source>
        <dbReference type="Proteomes" id="UP000281391"/>
    </source>
</evidence>